<dbReference type="SUPFAM" id="SSF52047">
    <property type="entry name" value="RNI-like"/>
    <property type="match status" value="1"/>
</dbReference>
<evidence type="ECO:0000313" key="2">
    <source>
        <dbReference type="Proteomes" id="UP001153678"/>
    </source>
</evidence>
<reference evidence="1" key="1">
    <citation type="submission" date="2022-08" db="EMBL/GenBank/DDBJ databases">
        <authorList>
            <person name="Kallberg Y."/>
            <person name="Tangrot J."/>
            <person name="Rosling A."/>
        </authorList>
    </citation>
    <scope>NUCLEOTIDE SEQUENCE</scope>
    <source>
        <strain evidence="1">Wild A</strain>
    </source>
</reference>
<dbReference type="SMART" id="SM00367">
    <property type="entry name" value="LRR_CC"/>
    <property type="match status" value="2"/>
</dbReference>
<comment type="caution">
    <text evidence="1">The sequence shown here is derived from an EMBL/GenBank/DDBJ whole genome shotgun (WGS) entry which is preliminary data.</text>
</comment>
<dbReference type="Gene3D" id="3.80.10.10">
    <property type="entry name" value="Ribonuclease Inhibitor"/>
    <property type="match status" value="1"/>
</dbReference>
<dbReference type="InterPro" id="IPR032675">
    <property type="entry name" value="LRR_dom_sf"/>
</dbReference>
<dbReference type="OrthoDB" id="2371139at2759"/>
<dbReference type="EMBL" id="CAMKVN010011405">
    <property type="protein sequence ID" value="CAI2194773.1"/>
    <property type="molecule type" value="Genomic_DNA"/>
</dbReference>
<organism evidence="1 2">
    <name type="scientific">Funneliformis geosporum</name>
    <dbReference type="NCBI Taxonomy" id="1117311"/>
    <lineage>
        <taxon>Eukaryota</taxon>
        <taxon>Fungi</taxon>
        <taxon>Fungi incertae sedis</taxon>
        <taxon>Mucoromycota</taxon>
        <taxon>Glomeromycotina</taxon>
        <taxon>Glomeromycetes</taxon>
        <taxon>Glomerales</taxon>
        <taxon>Glomeraceae</taxon>
        <taxon>Funneliformis</taxon>
    </lineage>
</organism>
<evidence type="ECO:0000313" key="1">
    <source>
        <dbReference type="EMBL" id="CAI2194773.1"/>
    </source>
</evidence>
<dbReference type="Proteomes" id="UP001153678">
    <property type="component" value="Unassembled WGS sequence"/>
</dbReference>
<proteinExistence type="predicted"/>
<protein>
    <submittedName>
        <fullName evidence="1">5111_t:CDS:1</fullName>
    </submittedName>
</protein>
<name>A0A9W4WYE0_9GLOM</name>
<feature type="non-terminal residue" evidence="1">
    <location>
        <position position="1"/>
    </location>
</feature>
<dbReference type="InterPro" id="IPR006553">
    <property type="entry name" value="Leu-rich_rpt_Cys-con_subtyp"/>
</dbReference>
<sequence length="176" mass="19847">LQHLDITFCEIISDMTIEEIARSCLNLKYLNLRGCYNISKKAVDQLVSLNPNIHIKNFEETLSPPNLIGVVINHLTQNNVANRQTLVCLQNSGGAIFMFKIDLAMTDVRALKDALYTLGYVSSRDVRLVKVDLGRELEMNMIPIMVKDYFGDPYHDPNIIHIVVKNSPPSTETTIS</sequence>
<accession>A0A9W4WYE0</accession>
<gene>
    <name evidence="1" type="ORF">FWILDA_LOCUS16744</name>
</gene>
<dbReference type="AlphaFoldDB" id="A0A9W4WYE0"/>
<feature type="non-terminal residue" evidence="1">
    <location>
        <position position="176"/>
    </location>
</feature>
<keyword evidence="2" id="KW-1185">Reference proteome</keyword>